<feature type="compositionally biased region" description="Basic and acidic residues" evidence="1">
    <location>
        <begin position="312"/>
        <end position="331"/>
    </location>
</feature>
<dbReference type="EMBL" id="CADCTP010000045">
    <property type="protein sequence ID" value="CAA9220244.1"/>
    <property type="molecule type" value="Genomic_DNA"/>
</dbReference>
<protein>
    <submittedName>
        <fullName evidence="2">Uncharacterized protein</fullName>
    </submittedName>
</protein>
<proteinExistence type="predicted"/>
<feature type="compositionally biased region" description="Basic and acidic residues" evidence="1">
    <location>
        <begin position="242"/>
        <end position="253"/>
    </location>
</feature>
<dbReference type="AlphaFoldDB" id="A0A6J4HBZ5"/>
<name>A0A6J4HBZ5_9ACTN</name>
<feature type="compositionally biased region" description="Basic and acidic residues" evidence="1">
    <location>
        <begin position="225"/>
        <end position="234"/>
    </location>
</feature>
<evidence type="ECO:0000313" key="2">
    <source>
        <dbReference type="EMBL" id="CAA9220244.1"/>
    </source>
</evidence>
<evidence type="ECO:0000256" key="1">
    <source>
        <dbReference type="SAM" id="MobiDB-lite"/>
    </source>
</evidence>
<feature type="compositionally biased region" description="Low complexity" evidence="1">
    <location>
        <begin position="151"/>
        <end position="164"/>
    </location>
</feature>
<feature type="region of interest" description="Disordered" evidence="1">
    <location>
        <begin position="126"/>
        <end position="331"/>
    </location>
</feature>
<feature type="region of interest" description="Disordered" evidence="1">
    <location>
        <begin position="1"/>
        <end position="34"/>
    </location>
</feature>
<feature type="non-terminal residue" evidence="2">
    <location>
        <position position="331"/>
    </location>
</feature>
<feature type="compositionally biased region" description="Basic residues" evidence="1">
    <location>
        <begin position="1"/>
        <end position="11"/>
    </location>
</feature>
<reference evidence="2" key="1">
    <citation type="submission" date="2020-02" db="EMBL/GenBank/DDBJ databases">
        <authorList>
            <person name="Meier V. D."/>
        </authorList>
    </citation>
    <scope>NUCLEOTIDE SEQUENCE</scope>
    <source>
        <strain evidence="2">AVDCRST_MAG41</strain>
    </source>
</reference>
<organism evidence="2">
    <name type="scientific">uncultured Mycobacteriales bacterium</name>
    <dbReference type="NCBI Taxonomy" id="581187"/>
    <lineage>
        <taxon>Bacteria</taxon>
        <taxon>Bacillati</taxon>
        <taxon>Actinomycetota</taxon>
        <taxon>Actinomycetes</taxon>
        <taxon>Mycobacteriales</taxon>
        <taxon>environmental samples</taxon>
    </lineage>
</organism>
<sequence length="331" mass="35443">DHHRRGTRPRRLDRCAAGADPGQGHPPQSRRGTVRQAARLVHGQVPVRGRDHRGLLGRRRTGARVVDDRARGAGAGRAVRTPGRTAARVPARARLPPPVAEPAGRLPVRRPDAQLVLALQVRAPAAPRVPRHPEQPGVLQLPVPGHRHPARLPAQQLPPGALPQRGRRHGPQRARADQPHGDQAGRRPPHPAGVPGLRGAAAGRDRVHRGHPRPVPALGVGAADAVDRGADALPDRAAGALRPEHPDQPERAGQHPHRVRRPVRQVGDQRQRPAHRAPLPPGRADGPGAEAAHADRRPGGDGRAVVLVVLPGRDDREAALPGRRRDLHDPL</sequence>
<feature type="compositionally biased region" description="Basic residues" evidence="1">
    <location>
        <begin position="254"/>
        <end position="263"/>
    </location>
</feature>
<accession>A0A6J4HBZ5</accession>
<feature type="non-terminal residue" evidence="2">
    <location>
        <position position="1"/>
    </location>
</feature>
<feature type="compositionally biased region" description="Basic and acidic residues" evidence="1">
    <location>
        <begin position="174"/>
        <end position="185"/>
    </location>
</feature>
<gene>
    <name evidence="2" type="ORF">AVDCRST_MAG41-464</name>
</gene>